<evidence type="ECO:0000256" key="3">
    <source>
        <dbReference type="ARBA" id="ARBA00022692"/>
    </source>
</evidence>
<evidence type="ECO:0000313" key="15">
    <source>
        <dbReference type="Proteomes" id="UP000265040"/>
    </source>
</evidence>
<dbReference type="InterPro" id="IPR003599">
    <property type="entry name" value="Ig_sub"/>
</dbReference>
<keyword evidence="4 12" id="KW-0732">Signal</keyword>
<evidence type="ECO:0000256" key="10">
    <source>
        <dbReference type="ARBA" id="ARBA00023319"/>
    </source>
</evidence>
<feature type="domain" description="Immunoglobulin" evidence="13">
    <location>
        <begin position="43"/>
        <end position="141"/>
    </location>
</feature>
<dbReference type="Proteomes" id="UP000265040">
    <property type="component" value="Chromosome 13"/>
</dbReference>
<keyword evidence="8" id="KW-0675">Receptor</keyword>
<name>A0AAQ6IDQ4_ANATE</name>
<protein>
    <recommendedName>
        <fullName evidence="13">Immunoglobulin domain-containing protein</fullName>
    </recommendedName>
</protein>
<dbReference type="InterPro" id="IPR051713">
    <property type="entry name" value="T-cell_Activation_Regulation"/>
</dbReference>
<evidence type="ECO:0000259" key="13">
    <source>
        <dbReference type="SMART" id="SM00409"/>
    </source>
</evidence>
<evidence type="ECO:0000256" key="8">
    <source>
        <dbReference type="ARBA" id="ARBA00023170"/>
    </source>
</evidence>
<reference evidence="14 15" key="1">
    <citation type="submission" date="2021-04" db="EMBL/GenBank/DDBJ databases">
        <authorList>
            <consortium name="Wellcome Sanger Institute Data Sharing"/>
        </authorList>
    </citation>
    <scope>NUCLEOTIDE SEQUENCE [LARGE SCALE GENOMIC DNA]</scope>
</reference>
<dbReference type="GeneID" id="113147748"/>
<evidence type="ECO:0000256" key="5">
    <source>
        <dbReference type="ARBA" id="ARBA00022989"/>
    </source>
</evidence>
<keyword evidence="3 11" id="KW-0812">Transmembrane</keyword>
<dbReference type="Ensembl" id="ENSATET00000077238.1">
    <property type="protein sequence ID" value="ENSATEP00000073334.1"/>
    <property type="gene ID" value="ENSATEG00000007357.3"/>
</dbReference>
<dbReference type="SMART" id="SM00409">
    <property type="entry name" value="IG"/>
    <property type="match status" value="1"/>
</dbReference>
<dbReference type="SUPFAM" id="SSF48726">
    <property type="entry name" value="Immunoglobulin"/>
    <property type="match status" value="1"/>
</dbReference>
<dbReference type="InterPro" id="IPR013783">
    <property type="entry name" value="Ig-like_fold"/>
</dbReference>
<dbReference type="GO" id="GO:0006955">
    <property type="term" value="P:immune response"/>
    <property type="evidence" value="ECO:0007669"/>
    <property type="project" value="TreeGrafter"/>
</dbReference>
<dbReference type="GO" id="GO:0031295">
    <property type="term" value="P:T cell costimulation"/>
    <property type="evidence" value="ECO:0007669"/>
    <property type="project" value="TreeGrafter"/>
</dbReference>
<reference evidence="14" key="2">
    <citation type="submission" date="2025-08" db="UniProtKB">
        <authorList>
            <consortium name="Ensembl"/>
        </authorList>
    </citation>
    <scope>IDENTIFICATION</scope>
</reference>
<accession>A0AAQ6IDQ4</accession>
<evidence type="ECO:0000256" key="7">
    <source>
        <dbReference type="ARBA" id="ARBA00023157"/>
    </source>
</evidence>
<keyword evidence="10" id="KW-0393">Immunoglobulin domain</keyword>
<evidence type="ECO:0000256" key="2">
    <source>
        <dbReference type="ARBA" id="ARBA00022475"/>
    </source>
</evidence>
<dbReference type="GO" id="GO:0007166">
    <property type="term" value="P:cell surface receptor signaling pathway"/>
    <property type="evidence" value="ECO:0007669"/>
    <property type="project" value="TreeGrafter"/>
</dbReference>
<evidence type="ECO:0000256" key="9">
    <source>
        <dbReference type="ARBA" id="ARBA00023180"/>
    </source>
</evidence>
<evidence type="ECO:0000256" key="1">
    <source>
        <dbReference type="ARBA" id="ARBA00004251"/>
    </source>
</evidence>
<dbReference type="Gene3D" id="2.60.40.10">
    <property type="entry name" value="Immunoglobulins"/>
    <property type="match status" value="2"/>
</dbReference>
<dbReference type="PANTHER" id="PTHR25466">
    <property type="entry name" value="T-LYMPHOCYTE ACTIVATION ANTIGEN"/>
    <property type="match status" value="1"/>
</dbReference>
<evidence type="ECO:0000256" key="4">
    <source>
        <dbReference type="ARBA" id="ARBA00022729"/>
    </source>
</evidence>
<dbReference type="GeneTree" id="ENSGT00530000067879"/>
<dbReference type="GO" id="GO:0042102">
    <property type="term" value="P:positive regulation of T cell proliferation"/>
    <property type="evidence" value="ECO:0007669"/>
    <property type="project" value="TreeGrafter"/>
</dbReference>
<keyword evidence="2" id="KW-1003">Cell membrane</keyword>
<evidence type="ECO:0000256" key="12">
    <source>
        <dbReference type="SAM" id="SignalP"/>
    </source>
</evidence>
<organism evidence="14 15">
    <name type="scientific">Anabas testudineus</name>
    <name type="common">Climbing perch</name>
    <name type="synonym">Anthias testudineus</name>
    <dbReference type="NCBI Taxonomy" id="64144"/>
    <lineage>
        <taxon>Eukaryota</taxon>
        <taxon>Metazoa</taxon>
        <taxon>Chordata</taxon>
        <taxon>Craniata</taxon>
        <taxon>Vertebrata</taxon>
        <taxon>Euteleostomi</taxon>
        <taxon>Actinopterygii</taxon>
        <taxon>Neopterygii</taxon>
        <taxon>Teleostei</taxon>
        <taxon>Neoteleostei</taxon>
        <taxon>Acanthomorphata</taxon>
        <taxon>Anabantaria</taxon>
        <taxon>Anabantiformes</taxon>
        <taxon>Anabantoidei</taxon>
        <taxon>Anabantidae</taxon>
        <taxon>Anabas</taxon>
    </lineage>
</organism>
<dbReference type="PANTHER" id="PTHR25466:SF2">
    <property type="entry name" value="T-LYMPHOCYTE ACTIVATION ANTIGEN CD86"/>
    <property type="match status" value="1"/>
</dbReference>
<dbReference type="GO" id="GO:0071222">
    <property type="term" value="P:cellular response to lipopolysaccharide"/>
    <property type="evidence" value="ECO:0007669"/>
    <property type="project" value="TreeGrafter"/>
</dbReference>
<keyword evidence="15" id="KW-1185">Reference proteome</keyword>
<dbReference type="GO" id="GO:0009897">
    <property type="term" value="C:external side of plasma membrane"/>
    <property type="evidence" value="ECO:0007669"/>
    <property type="project" value="TreeGrafter"/>
</dbReference>
<dbReference type="AlphaFoldDB" id="A0AAQ6IDQ4"/>
<sequence length="308" mass="34620">MKIHICFFFEQASNCNLKYFQLWLLVLVSTGMGTFSSSESAAPIQIHGEIGGNVTFPCSVDNQRTVRLFYFQRGSTFVNGYHAFKDMPHDTKPWENTEVNRSENMVHMYRLNTSHSGDYQCHIQYSDTKNTVTIDIRLSVTANYSKPTVITSCEDGGLSCLVTCASHGGYPQTKMKFDVNVNRNSSSRMWRVLNNSEVPDPANKMFNSSSTAQFNCSNGELKFLSCSVGEIISDTFSVCNHVHNTVTPYSPYVIVAVVVCLMVGVLIVMGVWLRHKYKKRQTGAVEGRVNTCTEEVTFLNELTRKETS</sequence>
<keyword evidence="6 11" id="KW-0472">Membrane</keyword>
<evidence type="ECO:0000256" key="11">
    <source>
        <dbReference type="SAM" id="Phobius"/>
    </source>
</evidence>
<proteinExistence type="predicted"/>
<keyword evidence="9" id="KW-0325">Glycoprotein</keyword>
<keyword evidence="7" id="KW-1015">Disulfide bond</keyword>
<dbReference type="InterPro" id="IPR036179">
    <property type="entry name" value="Ig-like_dom_sf"/>
</dbReference>
<feature type="transmembrane region" description="Helical" evidence="11">
    <location>
        <begin position="249"/>
        <end position="273"/>
    </location>
</feature>
<reference evidence="14" key="3">
    <citation type="submission" date="2025-09" db="UniProtKB">
        <authorList>
            <consortium name="Ensembl"/>
        </authorList>
    </citation>
    <scope>IDENTIFICATION</scope>
</reference>
<dbReference type="RefSeq" id="XP_026194747.1">
    <property type="nucleotide sequence ID" value="XM_026338962.1"/>
</dbReference>
<dbReference type="GO" id="GO:0042130">
    <property type="term" value="P:negative regulation of T cell proliferation"/>
    <property type="evidence" value="ECO:0007669"/>
    <property type="project" value="TreeGrafter"/>
</dbReference>
<comment type="subcellular location">
    <subcellularLocation>
        <location evidence="1">Cell membrane</location>
        <topology evidence="1">Single-pass type I membrane protein</topology>
    </subcellularLocation>
</comment>
<feature type="signal peptide" evidence="12">
    <location>
        <begin position="1"/>
        <end position="33"/>
    </location>
</feature>
<keyword evidence="5 11" id="KW-1133">Transmembrane helix</keyword>
<feature type="chain" id="PRO_5043747848" description="Immunoglobulin domain-containing protein" evidence="12">
    <location>
        <begin position="34"/>
        <end position="308"/>
    </location>
</feature>
<evidence type="ECO:0000256" key="6">
    <source>
        <dbReference type="ARBA" id="ARBA00023136"/>
    </source>
</evidence>
<evidence type="ECO:0000313" key="14">
    <source>
        <dbReference type="Ensembl" id="ENSATEP00000073334.1"/>
    </source>
</evidence>